<evidence type="ECO:0000259" key="3">
    <source>
        <dbReference type="SMART" id="SM00822"/>
    </source>
</evidence>
<dbReference type="InterPro" id="IPR020904">
    <property type="entry name" value="Sc_DH/Rdtase_CS"/>
</dbReference>
<dbReference type="AlphaFoldDB" id="A0A5P3VDQ7"/>
<organism evidence="4 5">
    <name type="scientific">Cupriavidus oxalaticus</name>
    <dbReference type="NCBI Taxonomy" id="96344"/>
    <lineage>
        <taxon>Bacteria</taxon>
        <taxon>Pseudomonadati</taxon>
        <taxon>Pseudomonadota</taxon>
        <taxon>Betaproteobacteria</taxon>
        <taxon>Burkholderiales</taxon>
        <taxon>Burkholderiaceae</taxon>
        <taxon>Cupriavidus</taxon>
    </lineage>
</organism>
<dbReference type="EMBL" id="CP032518">
    <property type="protein sequence ID" value="QEZ44078.1"/>
    <property type="molecule type" value="Genomic_DNA"/>
</dbReference>
<dbReference type="GO" id="GO:0016616">
    <property type="term" value="F:oxidoreductase activity, acting on the CH-OH group of donors, NAD or NADP as acceptor"/>
    <property type="evidence" value="ECO:0007669"/>
    <property type="project" value="TreeGrafter"/>
</dbReference>
<keyword evidence="2" id="KW-0560">Oxidoreductase</keyword>
<dbReference type="PANTHER" id="PTHR42760">
    <property type="entry name" value="SHORT-CHAIN DEHYDROGENASES/REDUCTASES FAMILY MEMBER"/>
    <property type="match status" value="1"/>
</dbReference>
<name>A0A5P3VDQ7_9BURK</name>
<protein>
    <submittedName>
        <fullName evidence="4">SDR family oxidoreductase</fullName>
    </submittedName>
</protein>
<dbReference type="GO" id="GO:0048038">
    <property type="term" value="F:quinone binding"/>
    <property type="evidence" value="ECO:0007669"/>
    <property type="project" value="TreeGrafter"/>
</dbReference>
<dbReference type="InterPro" id="IPR057326">
    <property type="entry name" value="KR_dom"/>
</dbReference>
<feature type="domain" description="Ketoreductase" evidence="3">
    <location>
        <begin position="6"/>
        <end position="187"/>
    </location>
</feature>
<dbReference type="Pfam" id="PF13561">
    <property type="entry name" value="adh_short_C2"/>
    <property type="match status" value="1"/>
</dbReference>
<comment type="similarity">
    <text evidence="1">Belongs to the short-chain dehydrogenases/reductases (SDR) family.</text>
</comment>
<proteinExistence type="inferred from homology"/>
<accession>A0A5P3VDQ7</accession>
<sequence length="248" mass="26064">MLLENKVALITGTTRGIGLATARLFAEEGAHVFLSGRSEERVARRHAELIDAIPGARITPLVLDACQPDSVRNAFQSVFQQARRLDVLVANAGVLEDALIGMVTERQMRYVFDTNTFGVLHCAQYASRLMARSGGGSIVNLASIMGTNGNAGEAVYAASKAAVIGITKSLAKELAPQQIRVNAIAPGVIDTDMARSVGPELFARAVASVKMGRVGQPLDVARVAAFLASDLSAYVTGQIIGVDGGMLV</sequence>
<reference evidence="4 5" key="1">
    <citation type="submission" date="2018-09" db="EMBL/GenBank/DDBJ databases">
        <title>Complete genome sequence of Cupriavidus oxalaticus T2, a bacterium capable of phenol tolerance and degradation.</title>
        <authorList>
            <person name="Yan J."/>
        </authorList>
    </citation>
    <scope>NUCLEOTIDE SEQUENCE [LARGE SCALE GENOMIC DNA]</scope>
    <source>
        <strain evidence="4 5">T2</strain>
    </source>
</reference>
<dbReference type="PRINTS" id="PR00081">
    <property type="entry name" value="GDHRDH"/>
</dbReference>
<evidence type="ECO:0000256" key="1">
    <source>
        <dbReference type="ARBA" id="ARBA00006484"/>
    </source>
</evidence>
<dbReference type="Gene3D" id="3.40.50.720">
    <property type="entry name" value="NAD(P)-binding Rossmann-like Domain"/>
    <property type="match status" value="1"/>
</dbReference>
<evidence type="ECO:0000313" key="4">
    <source>
        <dbReference type="EMBL" id="QEZ44078.1"/>
    </source>
</evidence>
<evidence type="ECO:0000256" key="2">
    <source>
        <dbReference type="ARBA" id="ARBA00023002"/>
    </source>
</evidence>
<dbReference type="PROSITE" id="PS00061">
    <property type="entry name" value="ADH_SHORT"/>
    <property type="match status" value="1"/>
</dbReference>
<dbReference type="FunFam" id="3.40.50.720:FF:000084">
    <property type="entry name" value="Short-chain dehydrogenase reductase"/>
    <property type="match status" value="1"/>
</dbReference>
<dbReference type="RefSeq" id="WP_151070158.1">
    <property type="nucleotide sequence ID" value="NZ_CP032518.1"/>
</dbReference>
<dbReference type="PANTHER" id="PTHR42760:SF133">
    <property type="entry name" value="3-OXOACYL-[ACYL-CARRIER-PROTEIN] REDUCTASE"/>
    <property type="match status" value="1"/>
</dbReference>
<evidence type="ECO:0000313" key="5">
    <source>
        <dbReference type="Proteomes" id="UP000325743"/>
    </source>
</evidence>
<dbReference type="SUPFAM" id="SSF51735">
    <property type="entry name" value="NAD(P)-binding Rossmann-fold domains"/>
    <property type="match status" value="1"/>
</dbReference>
<dbReference type="Proteomes" id="UP000325743">
    <property type="component" value="Chromosome 1"/>
</dbReference>
<dbReference type="InterPro" id="IPR036291">
    <property type="entry name" value="NAD(P)-bd_dom_sf"/>
</dbReference>
<dbReference type="PRINTS" id="PR00080">
    <property type="entry name" value="SDRFAMILY"/>
</dbReference>
<dbReference type="GO" id="GO:0006633">
    <property type="term" value="P:fatty acid biosynthetic process"/>
    <property type="evidence" value="ECO:0007669"/>
    <property type="project" value="TreeGrafter"/>
</dbReference>
<dbReference type="NCBIfam" id="NF005559">
    <property type="entry name" value="PRK07231.1"/>
    <property type="match status" value="1"/>
</dbReference>
<dbReference type="SMART" id="SM00822">
    <property type="entry name" value="PKS_KR"/>
    <property type="match status" value="1"/>
</dbReference>
<dbReference type="InterPro" id="IPR002347">
    <property type="entry name" value="SDR_fam"/>
</dbReference>
<gene>
    <name evidence="4" type="ORF">D2917_07395</name>
</gene>